<keyword evidence="2" id="KW-1185">Reference proteome</keyword>
<name>A0A2H3DBS8_ARMGA</name>
<sequence>MSCSKHTLAVKATVLDRDPVRYAECPIDRLASIMHPSLAYWHIYLENWGSGVSPFIQEEVPRDDKDVRINVKVPKKTWAFCPDSAISDFLFERLRTRPFVRREYEQALSDILEVVRTGKKNITVGNEDEYEAEPEEQDIGEEEHIDQMSLDPAVTDTKRFREEESDFANIREQKKRHLGTTFDIGNQVGTIDESPVEYLNPFQEVDSESALKAKGFVIMGHPGIGKTIFLYYVLLLRLQASQPTILVTHPDKVTIFLRHGVFFVSMTDFEDVMHVIPTNAWCLVDANETALPKRKHLRWANKTIGILRYVMKPFSLSELIIGYENFITSFTSLSDFDVVRRNRSLDVSETISEKSLQEYYRQYTPSARFAYQHAGNLDKYTRFVRGLFGQLTVNRMEKPINVDSGDEQILYHILTVRTVEAGGQRSVPQIEISSHHLGQLITDDR</sequence>
<dbReference type="AlphaFoldDB" id="A0A2H3DBS8"/>
<dbReference type="Proteomes" id="UP000217790">
    <property type="component" value="Unassembled WGS sequence"/>
</dbReference>
<gene>
    <name evidence="1" type="ORF">ARMGADRAFT_1080759</name>
</gene>
<dbReference type="EMBL" id="KZ293658">
    <property type="protein sequence ID" value="PBK92689.1"/>
    <property type="molecule type" value="Genomic_DNA"/>
</dbReference>
<dbReference type="SUPFAM" id="SSF52540">
    <property type="entry name" value="P-loop containing nucleoside triphosphate hydrolases"/>
    <property type="match status" value="1"/>
</dbReference>
<dbReference type="OrthoDB" id="19861at2759"/>
<evidence type="ECO:0000313" key="2">
    <source>
        <dbReference type="Proteomes" id="UP000217790"/>
    </source>
</evidence>
<accession>A0A2H3DBS8</accession>
<reference evidence="2" key="1">
    <citation type="journal article" date="2017" name="Nat. Ecol. Evol.">
        <title>Genome expansion and lineage-specific genetic innovations in the forest pathogenic fungi Armillaria.</title>
        <authorList>
            <person name="Sipos G."/>
            <person name="Prasanna A.N."/>
            <person name="Walter M.C."/>
            <person name="O'Connor E."/>
            <person name="Balint B."/>
            <person name="Krizsan K."/>
            <person name="Kiss B."/>
            <person name="Hess J."/>
            <person name="Varga T."/>
            <person name="Slot J."/>
            <person name="Riley R."/>
            <person name="Boka B."/>
            <person name="Rigling D."/>
            <person name="Barry K."/>
            <person name="Lee J."/>
            <person name="Mihaltcheva S."/>
            <person name="LaButti K."/>
            <person name="Lipzen A."/>
            <person name="Waldron R."/>
            <person name="Moloney N.M."/>
            <person name="Sperisen C."/>
            <person name="Kredics L."/>
            <person name="Vagvoelgyi C."/>
            <person name="Patrignani A."/>
            <person name="Fitzpatrick D."/>
            <person name="Nagy I."/>
            <person name="Doyle S."/>
            <person name="Anderson J.B."/>
            <person name="Grigoriev I.V."/>
            <person name="Gueldener U."/>
            <person name="Muensterkoetter M."/>
            <person name="Nagy L.G."/>
        </authorList>
    </citation>
    <scope>NUCLEOTIDE SEQUENCE [LARGE SCALE GENOMIC DNA]</scope>
    <source>
        <strain evidence="2">Ar21-2</strain>
    </source>
</reference>
<dbReference type="InterPro" id="IPR027417">
    <property type="entry name" value="P-loop_NTPase"/>
</dbReference>
<organism evidence="1 2">
    <name type="scientific">Armillaria gallica</name>
    <name type="common">Bulbous honey fungus</name>
    <name type="synonym">Armillaria bulbosa</name>
    <dbReference type="NCBI Taxonomy" id="47427"/>
    <lineage>
        <taxon>Eukaryota</taxon>
        <taxon>Fungi</taxon>
        <taxon>Dikarya</taxon>
        <taxon>Basidiomycota</taxon>
        <taxon>Agaricomycotina</taxon>
        <taxon>Agaricomycetes</taxon>
        <taxon>Agaricomycetidae</taxon>
        <taxon>Agaricales</taxon>
        <taxon>Marasmiineae</taxon>
        <taxon>Physalacriaceae</taxon>
        <taxon>Armillaria</taxon>
    </lineage>
</organism>
<evidence type="ECO:0000313" key="1">
    <source>
        <dbReference type="EMBL" id="PBK92689.1"/>
    </source>
</evidence>
<protein>
    <submittedName>
        <fullName evidence="1">Uncharacterized protein</fullName>
    </submittedName>
</protein>
<dbReference type="InParanoid" id="A0A2H3DBS8"/>
<dbReference type="OMA" id="YYRQYTP"/>
<proteinExistence type="predicted"/>